<name>F4KRQ9_HALH1</name>
<sequence length="120" mass="13810">MAYSYSFEKLQVWQKSIHLVKNIYQITKQFPKEERFGFTSQMQRSAVSIPTNIAEGVSRKTSKAQAHFSTIAFGSLTELVNLLIIARELDYISISSYNSCREHIDEISRMLIALRKSQES</sequence>
<gene>
    <name evidence="1" type="ordered locus">Halhy_2128</name>
</gene>
<protein>
    <submittedName>
        <fullName evidence="1">S23 ribosomal protein</fullName>
    </submittedName>
</protein>
<dbReference type="AlphaFoldDB" id="F4KRQ9"/>
<keyword evidence="1" id="KW-0689">Ribosomal protein</keyword>
<dbReference type="PANTHER" id="PTHR38471:SF2">
    <property type="entry name" value="FOUR HELIX BUNDLE PROTEIN"/>
    <property type="match status" value="1"/>
</dbReference>
<dbReference type="STRING" id="760192.Halhy_2128"/>
<dbReference type="KEGG" id="hhy:Halhy_2128"/>
<evidence type="ECO:0000313" key="2">
    <source>
        <dbReference type="Proteomes" id="UP000008461"/>
    </source>
</evidence>
<proteinExistence type="predicted"/>
<dbReference type="CDD" id="cd16377">
    <property type="entry name" value="23S_rRNA_IVP_like"/>
    <property type="match status" value="1"/>
</dbReference>
<reference key="2">
    <citation type="submission" date="2011-04" db="EMBL/GenBank/DDBJ databases">
        <title>Complete sequence of chromosome of Haliscomenobacter hydrossis DSM 1100.</title>
        <authorList>
            <consortium name="US DOE Joint Genome Institute (JGI-PGF)"/>
            <person name="Lucas S."/>
            <person name="Han J."/>
            <person name="Lapidus A."/>
            <person name="Bruce D."/>
            <person name="Goodwin L."/>
            <person name="Pitluck S."/>
            <person name="Peters L."/>
            <person name="Kyrpides N."/>
            <person name="Mavromatis K."/>
            <person name="Ivanova N."/>
            <person name="Ovchinnikova G."/>
            <person name="Pagani I."/>
            <person name="Daligault H."/>
            <person name="Detter J.C."/>
            <person name="Han C."/>
            <person name="Land M."/>
            <person name="Hauser L."/>
            <person name="Markowitz V."/>
            <person name="Cheng J.-F."/>
            <person name="Hugenholtz P."/>
            <person name="Woyke T."/>
            <person name="Wu D."/>
            <person name="Verbarg S."/>
            <person name="Frueling A."/>
            <person name="Brambilla E."/>
            <person name="Klenk H.-P."/>
            <person name="Eisen J.A."/>
        </authorList>
    </citation>
    <scope>NUCLEOTIDE SEQUENCE</scope>
    <source>
        <strain>DSM 1100</strain>
    </source>
</reference>
<dbReference type="OrthoDB" id="9811959at2"/>
<dbReference type="InterPro" id="IPR036583">
    <property type="entry name" value="23S_rRNA_IVS_sf"/>
</dbReference>
<dbReference type="NCBIfam" id="TIGR02436">
    <property type="entry name" value="four helix bundle protein"/>
    <property type="match status" value="1"/>
</dbReference>
<organism evidence="1 2">
    <name type="scientific">Haliscomenobacter hydrossis (strain ATCC 27775 / DSM 1100 / LMG 10767 / O)</name>
    <dbReference type="NCBI Taxonomy" id="760192"/>
    <lineage>
        <taxon>Bacteria</taxon>
        <taxon>Pseudomonadati</taxon>
        <taxon>Bacteroidota</taxon>
        <taxon>Saprospiria</taxon>
        <taxon>Saprospirales</taxon>
        <taxon>Haliscomenobacteraceae</taxon>
        <taxon>Haliscomenobacter</taxon>
    </lineage>
</organism>
<dbReference type="SUPFAM" id="SSF158446">
    <property type="entry name" value="IVS-encoded protein-like"/>
    <property type="match status" value="1"/>
</dbReference>
<dbReference type="GO" id="GO:0005840">
    <property type="term" value="C:ribosome"/>
    <property type="evidence" value="ECO:0007669"/>
    <property type="project" value="UniProtKB-KW"/>
</dbReference>
<accession>F4KRQ9</accession>
<dbReference type="PANTHER" id="PTHR38471">
    <property type="entry name" value="FOUR HELIX BUNDLE PROTEIN"/>
    <property type="match status" value="1"/>
</dbReference>
<dbReference type="EMBL" id="CP002691">
    <property type="protein sequence ID" value="AEE50013.1"/>
    <property type="molecule type" value="Genomic_DNA"/>
</dbReference>
<dbReference type="eggNOG" id="ENOG5032SXU">
    <property type="taxonomic scope" value="Bacteria"/>
</dbReference>
<dbReference type="HOGENOM" id="CLU_129874_0_4_10"/>
<dbReference type="Pfam" id="PF05635">
    <property type="entry name" value="23S_rRNA_IVP"/>
    <property type="match status" value="1"/>
</dbReference>
<dbReference type="RefSeq" id="WP_013764566.1">
    <property type="nucleotide sequence ID" value="NC_015510.1"/>
</dbReference>
<reference evidence="1 2" key="1">
    <citation type="journal article" date="2011" name="Stand. Genomic Sci.">
        <title>Complete genome sequence of Haliscomenobacter hydrossis type strain (O).</title>
        <authorList>
            <consortium name="US DOE Joint Genome Institute (JGI-PGF)"/>
            <person name="Daligault H."/>
            <person name="Lapidus A."/>
            <person name="Zeytun A."/>
            <person name="Nolan M."/>
            <person name="Lucas S."/>
            <person name="Del Rio T.G."/>
            <person name="Tice H."/>
            <person name="Cheng J.F."/>
            <person name="Tapia R."/>
            <person name="Han C."/>
            <person name="Goodwin L."/>
            <person name="Pitluck S."/>
            <person name="Liolios K."/>
            <person name="Pagani I."/>
            <person name="Ivanova N."/>
            <person name="Huntemann M."/>
            <person name="Mavromatis K."/>
            <person name="Mikhailova N."/>
            <person name="Pati A."/>
            <person name="Chen A."/>
            <person name="Palaniappan K."/>
            <person name="Land M."/>
            <person name="Hauser L."/>
            <person name="Brambilla E.M."/>
            <person name="Rohde M."/>
            <person name="Verbarg S."/>
            <person name="Goker M."/>
            <person name="Bristow J."/>
            <person name="Eisen J.A."/>
            <person name="Markowitz V."/>
            <person name="Hugenholtz P."/>
            <person name="Kyrpides N.C."/>
            <person name="Klenk H.P."/>
            <person name="Woyke T."/>
        </authorList>
    </citation>
    <scope>NUCLEOTIDE SEQUENCE [LARGE SCALE GENOMIC DNA]</scope>
    <source>
        <strain evidence="2">ATCC 27775 / DSM 1100 / LMG 10767 / O</strain>
    </source>
</reference>
<dbReference type="Gene3D" id="1.20.1440.60">
    <property type="entry name" value="23S rRNA-intervening sequence"/>
    <property type="match status" value="1"/>
</dbReference>
<dbReference type="Proteomes" id="UP000008461">
    <property type="component" value="Chromosome"/>
</dbReference>
<keyword evidence="1" id="KW-0687">Ribonucleoprotein</keyword>
<keyword evidence="2" id="KW-1185">Reference proteome</keyword>
<evidence type="ECO:0000313" key="1">
    <source>
        <dbReference type="EMBL" id="AEE50013.1"/>
    </source>
</evidence>
<dbReference type="InterPro" id="IPR012657">
    <property type="entry name" value="23S_rRNA-intervening_sequence"/>
</dbReference>